<protein>
    <submittedName>
        <fullName evidence="3">HesA/MoeB/ThiF family protein</fullName>
    </submittedName>
</protein>
<dbReference type="GO" id="GO:0008641">
    <property type="term" value="F:ubiquitin-like modifier activating enzyme activity"/>
    <property type="evidence" value="ECO:0007669"/>
    <property type="project" value="InterPro"/>
</dbReference>
<evidence type="ECO:0000256" key="1">
    <source>
        <dbReference type="ARBA" id="ARBA00009919"/>
    </source>
</evidence>
<comment type="caution">
    <text evidence="3">The sequence shown here is derived from an EMBL/GenBank/DDBJ whole genome shotgun (WGS) entry which is preliminary data.</text>
</comment>
<gene>
    <name evidence="3" type="ORF">H9828_01040</name>
</gene>
<dbReference type="GO" id="GO:0008146">
    <property type="term" value="F:sulfotransferase activity"/>
    <property type="evidence" value="ECO:0007669"/>
    <property type="project" value="TreeGrafter"/>
</dbReference>
<dbReference type="InterPro" id="IPR000594">
    <property type="entry name" value="ThiF_NAD_FAD-bd"/>
</dbReference>
<evidence type="ECO:0000313" key="3">
    <source>
        <dbReference type="EMBL" id="HIY67983.1"/>
    </source>
</evidence>
<dbReference type="CDD" id="cd00757">
    <property type="entry name" value="ThiF_MoeB_HesA_family"/>
    <property type="match status" value="1"/>
</dbReference>
<dbReference type="FunFam" id="3.40.50.720:FF:000080">
    <property type="entry name" value="Thiazole biosynthesis adenylyltransferase ThiF"/>
    <property type="match status" value="1"/>
</dbReference>
<dbReference type="AlphaFoldDB" id="A0A9D2CBJ7"/>
<dbReference type="Gene3D" id="3.40.50.720">
    <property type="entry name" value="NAD(P)-binding Rossmann-like Domain"/>
    <property type="match status" value="1"/>
</dbReference>
<dbReference type="Proteomes" id="UP000886844">
    <property type="component" value="Unassembled WGS sequence"/>
</dbReference>
<reference evidence="3" key="1">
    <citation type="journal article" date="2021" name="PeerJ">
        <title>Extensive microbial diversity within the chicken gut microbiome revealed by metagenomics and culture.</title>
        <authorList>
            <person name="Gilroy R."/>
            <person name="Ravi A."/>
            <person name="Getino M."/>
            <person name="Pursley I."/>
            <person name="Horton D.L."/>
            <person name="Alikhan N.F."/>
            <person name="Baker D."/>
            <person name="Gharbi K."/>
            <person name="Hall N."/>
            <person name="Watson M."/>
            <person name="Adriaenssens E.M."/>
            <person name="Foster-Nyarko E."/>
            <person name="Jarju S."/>
            <person name="Secka A."/>
            <person name="Antonio M."/>
            <person name="Oren A."/>
            <person name="Chaudhuri R.R."/>
            <person name="La Ragione R."/>
            <person name="Hildebrand F."/>
            <person name="Pallen M.J."/>
        </authorList>
    </citation>
    <scope>NUCLEOTIDE SEQUENCE</scope>
    <source>
        <strain evidence="3">5134</strain>
    </source>
</reference>
<dbReference type="InterPro" id="IPR045886">
    <property type="entry name" value="ThiF/MoeB/HesA"/>
</dbReference>
<evidence type="ECO:0000259" key="2">
    <source>
        <dbReference type="Pfam" id="PF00899"/>
    </source>
</evidence>
<comment type="similarity">
    <text evidence="1">Belongs to the HesA/MoeB/ThiF family.</text>
</comment>
<dbReference type="GO" id="GO:0016779">
    <property type="term" value="F:nucleotidyltransferase activity"/>
    <property type="evidence" value="ECO:0007669"/>
    <property type="project" value="TreeGrafter"/>
</dbReference>
<feature type="domain" description="THIF-type NAD/FAD binding fold" evidence="2">
    <location>
        <begin position="8"/>
        <end position="232"/>
    </location>
</feature>
<dbReference type="EMBL" id="DXDA01000008">
    <property type="protein sequence ID" value="HIY67983.1"/>
    <property type="molecule type" value="Genomic_DNA"/>
</dbReference>
<organism evidence="3 4">
    <name type="scientific">Candidatus Alistipes intestinigallinarum</name>
    <dbReference type="NCBI Taxonomy" id="2838440"/>
    <lineage>
        <taxon>Bacteria</taxon>
        <taxon>Pseudomonadati</taxon>
        <taxon>Bacteroidota</taxon>
        <taxon>Bacteroidia</taxon>
        <taxon>Bacteroidales</taxon>
        <taxon>Rikenellaceae</taxon>
        <taxon>Alistipes</taxon>
    </lineage>
</organism>
<reference evidence="3" key="2">
    <citation type="submission" date="2021-04" db="EMBL/GenBank/DDBJ databases">
        <authorList>
            <person name="Gilroy R."/>
        </authorList>
    </citation>
    <scope>NUCLEOTIDE SEQUENCE</scope>
    <source>
        <strain evidence="3">5134</strain>
    </source>
</reference>
<name>A0A9D2CBJ7_9BACT</name>
<evidence type="ECO:0000313" key="4">
    <source>
        <dbReference type="Proteomes" id="UP000886844"/>
    </source>
</evidence>
<accession>A0A9D2CBJ7</accession>
<dbReference type="InterPro" id="IPR035985">
    <property type="entry name" value="Ubiquitin-activating_enz"/>
</dbReference>
<dbReference type="GO" id="GO:0004792">
    <property type="term" value="F:thiosulfate-cyanide sulfurtransferase activity"/>
    <property type="evidence" value="ECO:0007669"/>
    <property type="project" value="TreeGrafter"/>
</dbReference>
<dbReference type="GO" id="GO:0005829">
    <property type="term" value="C:cytosol"/>
    <property type="evidence" value="ECO:0007669"/>
    <property type="project" value="TreeGrafter"/>
</dbReference>
<proteinExistence type="inferred from homology"/>
<sequence length="234" mass="24793">MVSRDERYARQTMLPEIGEEGQRRLAASSVLIVGLGGLGSAVAPYLTGAGVGRLGLADPDRVSASNLPRQTLYTESQIGRPKPEAARERLAGLNAATRFDLYPEGLTAANARELVAGCDLVVDCCDNFATRYLLDEVCAAVGRPWVYGSIGAFHGQVSLFNGPGGRRYTELYPDREALCALPPAAAGVLGPTPGVVGALEAAEAIKWLAGFGEPLDGRLLTLDLKTMQTETIEF</sequence>
<dbReference type="PANTHER" id="PTHR10953:SF102">
    <property type="entry name" value="ADENYLYLTRANSFERASE AND SULFURTRANSFERASE MOCS3"/>
    <property type="match status" value="1"/>
</dbReference>
<dbReference type="SUPFAM" id="SSF69572">
    <property type="entry name" value="Activating enzymes of the ubiquitin-like proteins"/>
    <property type="match status" value="1"/>
</dbReference>
<dbReference type="PANTHER" id="PTHR10953">
    <property type="entry name" value="UBIQUITIN-ACTIVATING ENZYME E1"/>
    <property type="match status" value="1"/>
</dbReference>
<dbReference type="Pfam" id="PF00899">
    <property type="entry name" value="ThiF"/>
    <property type="match status" value="1"/>
</dbReference>